<dbReference type="Proteomes" id="UP000215914">
    <property type="component" value="Unassembled WGS sequence"/>
</dbReference>
<dbReference type="PANTHER" id="PTHR31099">
    <property type="entry name" value="OS06G0165300 PROTEIN"/>
    <property type="match status" value="1"/>
</dbReference>
<dbReference type="PANTHER" id="PTHR31099:SF49">
    <property type="entry name" value="MYOSIN HEAVY CHAIN-LIKE PROTEIN"/>
    <property type="match status" value="1"/>
</dbReference>
<feature type="compositionally biased region" description="Basic and acidic residues" evidence="2">
    <location>
        <begin position="163"/>
        <end position="196"/>
    </location>
</feature>
<protein>
    <submittedName>
        <fullName evidence="3">Uncharacterized protein</fullName>
    </submittedName>
</protein>
<sequence>MNYRAESEGVPRVNVSVDFTEQEWYKVLSRKVTPIIQLEERALVATGMSMLWVPKTLGVFRSMAGYSLINVLDPKAGGAMVIAALPEGRPLWVDQIRKNFLHPTGESVASYADVVLGEDDGDDIDVDSDPTREEVIILSSEGSDESHQDPIHHSARAGPQRGTVHELVADDTRKKRKRDKTEEKKDEEPVAEETRKRPSNSSFLDYVIVSDTLSGLDAGDKRSERDPDDGATLTELMKRKKALEDKKKELDAQAAVALAEKKSKLQKDTATAPSELEVDLGVFSAKAGNLLEKVYKSASGSRAPKSGKGARKIDISKITPLASLPSKPLDLSPHLPDTRGKEKEDEVEQVRNVAEDVAAGTGGGEDYVEGVETNVESSEATPQQGTIYTKRVPGSGGGGAYGTRKSPEFTHVQSGSWDTHNPACDDLPHVPHWNLTRGSRMNDIVNCREFYSLSFPPAERMFQKKRHRMDLLDDHIHAGVNFYATCQEIVREWQLMGEDTLEFEVAKKELAEEKEQFNAERKGLLWRVSYAEDKLGKEKQFNANKRKEWETACERTNREMQNARDQIVQLKGEKTEISNEVEQERTLFQKRENKYIQCKAKLEKIASEKVAESKASEILAEETTVDCKWLLAHAVPLHMFELGQAAYNSGRKDGYSEGRAAVANNEKDYHFELYKQDCTVACTAKRREYKFIEFGIIKAVEKLSRKDNAIEVLKKALGD</sequence>
<organism evidence="3 4">
    <name type="scientific">Helianthus annuus</name>
    <name type="common">Common sunflower</name>
    <dbReference type="NCBI Taxonomy" id="4232"/>
    <lineage>
        <taxon>Eukaryota</taxon>
        <taxon>Viridiplantae</taxon>
        <taxon>Streptophyta</taxon>
        <taxon>Embryophyta</taxon>
        <taxon>Tracheophyta</taxon>
        <taxon>Spermatophyta</taxon>
        <taxon>Magnoliopsida</taxon>
        <taxon>eudicotyledons</taxon>
        <taxon>Gunneridae</taxon>
        <taxon>Pentapetalae</taxon>
        <taxon>asterids</taxon>
        <taxon>campanulids</taxon>
        <taxon>Asterales</taxon>
        <taxon>Asteraceae</taxon>
        <taxon>Asteroideae</taxon>
        <taxon>Heliantheae alliance</taxon>
        <taxon>Heliantheae</taxon>
        <taxon>Helianthus</taxon>
    </lineage>
</organism>
<feature type="region of interest" description="Disordered" evidence="2">
    <location>
        <begin position="323"/>
        <end position="347"/>
    </location>
</feature>
<accession>A0A9K3EIB1</accession>
<proteinExistence type="predicted"/>
<feature type="region of interest" description="Disordered" evidence="2">
    <location>
        <begin position="376"/>
        <end position="398"/>
    </location>
</feature>
<evidence type="ECO:0000313" key="3">
    <source>
        <dbReference type="EMBL" id="KAF5773718.1"/>
    </source>
</evidence>
<feature type="compositionally biased region" description="Polar residues" evidence="2">
    <location>
        <begin position="376"/>
        <end position="387"/>
    </location>
</feature>
<feature type="coiled-coil region" evidence="1">
    <location>
        <begin position="507"/>
        <end position="580"/>
    </location>
</feature>
<dbReference type="AlphaFoldDB" id="A0A9K3EIB1"/>
<feature type="region of interest" description="Disordered" evidence="2">
    <location>
        <begin position="140"/>
        <end position="199"/>
    </location>
</feature>
<evidence type="ECO:0000256" key="2">
    <source>
        <dbReference type="SAM" id="MobiDB-lite"/>
    </source>
</evidence>
<dbReference type="Gramene" id="mRNA:HanXRQr2_Chr13g0591721">
    <property type="protein sequence ID" value="mRNA:HanXRQr2_Chr13g0591721"/>
    <property type="gene ID" value="HanXRQr2_Chr13g0591721"/>
</dbReference>
<comment type="caution">
    <text evidence="3">The sequence shown here is derived from an EMBL/GenBank/DDBJ whole genome shotgun (WGS) entry which is preliminary data.</text>
</comment>
<name>A0A9K3EIB1_HELAN</name>
<evidence type="ECO:0000313" key="4">
    <source>
        <dbReference type="Proteomes" id="UP000215914"/>
    </source>
</evidence>
<reference evidence="3" key="2">
    <citation type="submission" date="2020-06" db="EMBL/GenBank/DDBJ databases">
        <title>Helianthus annuus Genome sequencing and assembly Release 2.</title>
        <authorList>
            <person name="Gouzy J."/>
            <person name="Langlade N."/>
            <person name="Munos S."/>
        </authorList>
    </citation>
    <scope>NUCLEOTIDE SEQUENCE</scope>
    <source>
        <tissue evidence="3">Leaves</tissue>
    </source>
</reference>
<keyword evidence="4" id="KW-1185">Reference proteome</keyword>
<dbReference type="EMBL" id="MNCJ02000328">
    <property type="protein sequence ID" value="KAF5773718.1"/>
    <property type="molecule type" value="Genomic_DNA"/>
</dbReference>
<keyword evidence="1" id="KW-0175">Coiled coil</keyword>
<evidence type="ECO:0000256" key="1">
    <source>
        <dbReference type="SAM" id="Coils"/>
    </source>
</evidence>
<reference evidence="3" key="1">
    <citation type="journal article" date="2017" name="Nature">
        <title>The sunflower genome provides insights into oil metabolism, flowering and Asterid evolution.</title>
        <authorList>
            <person name="Badouin H."/>
            <person name="Gouzy J."/>
            <person name="Grassa C.J."/>
            <person name="Murat F."/>
            <person name="Staton S.E."/>
            <person name="Cottret L."/>
            <person name="Lelandais-Briere C."/>
            <person name="Owens G.L."/>
            <person name="Carrere S."/>
            <person name="Mayjonade B."/>
            <person name="Legrand L."/>
            <person name="Gill N."/>
            <person name="Kane N.C."/>
            <person name="Bowers J.E."/>
            <person name="Hubner S."/>
            <person name="Bellec A."/>
            <person name="Berard A."/>
            <person name="Berges H."/>
            <person name="Blanchet N."/>
            <person name="Boniface M.C."/>
            <person name="Brunel D."/>
            <person name="Catrice O."/>
            <person name="Chaidir N."/>
            <person name="Claudel C."/>
            <person name="Donnadieu C."/>
            <person name="Faraut T."/>
            <person name="Fievet G."/>
            <person name="Helmstetter N."/>
            <person name="King M."/>
            <person name="Knapp S.J."/>
            <person name="Lai Z."/>
            <person name="Le Paslier M.C."/>
            <person name="Lippi Y."/>
            <person name="Lorenzon L."/>
            <person name="Mandel J.R."/>
            <person name="Marage G."/>
            <person name="Marchand G."/>
            <person name="Marquand E."/>
            <person name="Bret-Mestries E."/>
            <person name="Morien E."/>
            <person name="Nambeesan S."/>
            <person name="Nguyen T."/>
            <person name="Pegot-Espagnet P."/>
            <person name="Pouilly N."/>
            <person name="Raftis F."/>
            <person name="Sallet E."/>
            <person name="Schiex T."/>
            <person name="Thomas J."/>
            <person name="Vandecasteele C."/>
            <person name="Vares D."/>
            <person name="Vear F."/>
            <person name="Vautrin S."/>
            <person name="Crespi M."/>
            <person name="Mangin B."/>
            <person name="Burke J.M."/>
            <person name="Salse J."/>
            <person name="Munos S."/>
            <person name="Vincourt P."/>
            <person name="Rieseberg L.H."/>
            <person name="Langlade N.B."/>
        </authorList>
    </citation>
    <scope>NUCLEOTIDE SEQUENCE</scope>
    <source>
        <tissue evidence="3">Leaves</tissue>
    </source>
</reference>
<gene>
    <name evidence="3" type="ORF">HanXRQr2_Chr13g0591721</name>
</gene>
<feature type="coiled-coil region" evidence="1">
    <location>
        <begin position="233"/>
        <end position="260"/>
    </location>
</feature>